<dbReference type="RefSeq" id="WP_085051778.1">
    <property type="nucleotide sequence ID" value="NZ_LNQR01000036.1"/>
</dbReference>
<proteinExistence type="inferred from homology"/>
<gene>
    <name evidence="7" type="ORF">ASN18_1131</name>
</gene>
<dbReference type="SMART" id="SM00283">
    <property type="entry name" value="MA"/>
    <property type="match status" value="1"/>
</dbReference>
<dbReference type="InterPro" id="IPR051310">
    <property type="entry name" value="MCP_chemotaxis"/>
</dbReference>
<dbReference type="PROSITE" id="PS50885">
    <property type="entry name" value="HAMP"/>
    <property type="match status" value="1"/>
</dbReference>
<evidence type="ECO:0000256" key="2">
    <source>
        <dbReference type="ARBA" id="ARBA00029447"/>
    </source>
</evidence>
<comment type="caution">
    <text evidence="7">The sequence shown here is derived from an EMBL/GenBank/DDBJ whole genome shotgun (WGS) entry which is preliminary data.</text>
</comment>
<protein>
    <submittedName>
        <fullName evidence="7">Methyl-accepting chemotaxis protein</fullName>
    </submittedName>
</protein>
<feature type="transmembrane region" description="Helical" evidence="4">
    <location>
        <begin position="12"/>
        <end position="32"/>
    </location>
</feature>
<keyword evidence="3" id="KW-0807">Transducer</keyword>
<keyword evidence="4" id="KW-0472">Membrane</keyword>
<dbReference type="PANTHER" id="PTHR43531">
    <property type="entry name" value="PROTEIN ICFG"/>
    <property type="match status" value="1"/>
</dbReference>
<keyword evidence="1" id="KW-0145">Chemotaxis</keyword>
<evidence type="ECO:0000313" key="8">
    <source>
        <dbReference type="Proteomes" id="UP000060487"/>
    </source>
</evidence>
<feature type="domain" description="Methyl-accepting transducer" evidence="5">
    <location>
        <begin position="257"/>
        <end position="472"/>
    </location>
</feature>
<dbReference type="Proteomes" id="UP000060487">
    <property type="component" value="Unassembled WGS sequence"/>
</dbReference>
<sequence>MAKLSISTRTVIPIVLVSLLVISAIVTTTVIMSRQMVVDEVRNGALKGYKDTILNTLTTMMLNGSIKEGKKEFFEQMKNILDVKVLRADALDKDYGKGEAHEYPSDAVETEVIKTGKEKIVIEGDKIRGVYPYIASKNFMGKDCLLCHNVKEGEVLGAISLVVSMKASMDGISKVKYIFILVGVVGLIIIIIVFSITFRITHKPLVEMSEQIQLVSDGYLNVHCCEYDVDDELGVLSRGTKKMVEKVREVISEVRETANTLTDASGKLSMGAQHLSEGASEQAASVEETSASMHEMTSNISQTTDNAKQTEAIATSAAKDAIESGKVVSEAVSAMKEIAGKISVIEDIARQTNLLALNAAIEAARAGEHGKGFAIVASEVRKLAERSQKAAAEISQLSVTSVTVVDKAGSMLTKLVPEIRKTADLVQEITAASKEQNSAADQINKAIQQLDHVVQQNASAAGEISTTADELSLRSEHLRKTVEFFKSGTGSAI</sequence>
<dbReference type="PANTHER" id="PTHR43531:SF11">
    <property type="entry name" value="METHYL-ACCEPTING CHEMOTAXIS PROTEIN 3"/>
    <property type="match status" value="1"/>
</dbReference>
<keyword evidence="4" id="KW-1133">Transmembrane helix</keyword>
<evidence type="ECO:0000256" key="3">
    <source>
        <dbReference type="PROSITE-ProRule" id="PRU00284"/>
    </source>
</evidence>
<evidence type="ECO:0000256" key="1">
    <source>
        <dbReference type="ARBA" id="ARBA00022500"/>
    </source>
</evidence>
<feature type="transmembrane region" description="Helical" evidence="4">
    <location>
        <begin position="175"/>
        <end position="198"/>
    </location>
</feature>
<dbReference type="PRINTS" id="PR00260">
    <property type="entry name" value="CHEMTRNSDUCR"/>
</dbReference>
<dbReference type="Gene3D" id="1.10.287.950">
    <property type="entry name" value="Methyl-accepting chemotaxis protein"/>
    <property type="match status" value="1"/>
</dbReference>
<evidence type="ECO:0000256" key="4">
    <source>
        <dbReference type="SAM" id="Phobius"/>
    </source>
</evidence>
<dbReference type="EMBL" id="LNQR01000036">
    <property type="protein sequence ID" value="KWT90125.1"/>
    <property type="molecule type" value="Genomic_DNA"/>
</dbReference>
<organism evidence="7 8">
    <name type="scientific">Candidatus Magnetominusculus xianensis</name>
    <dbReference type="NCBI Taxonomy" id="1748249"/>
    <lineage>
        <taxon>Bacteria</taxon>
        <taxon>Pseudomonadati</taxon>
        <taxon>Nitrospirota</taxon>
        <taxon>Nitrospiria</taxon>
        <taxon>Nitrospirales</taxon>
        <taxon>Nitrospiraceae</taxon>
        <taxon>Candidatus Magnetominusculus</taxon>
    </lineage>
</organism>
<evidence type="ECO:0000259" key="5">
    <source>
        <dbReference type="PROSITE" id="PS50111"/>
    </source>
</evidence>
<dbReference type="InterPro" id="IPR004090">
    <property type="entry name" value="Chemotax_Me-accpt_rcpt"/>
</dbReference>
<reference evidence="7 8" key="1">
    <citation type="submission" date="2015-11" db="EMBL/GenBank/DDBJ databases">
        <authorList>
            <person name="Lin W."/>
        </authorList>
    </citation>
    <scope>NUCLEOTIDE SEQUENCE [LARGE SCALE GENOMIC DNA]</scope>
    <source>
        <strain evidence="7 8">HCH-1</strain>
    </source>
</reference>
<keyword evidence="4" id="KW-0812">Transmembrane</keyword>
<dbReference type="InterPro" id="IPR004089">
    <property type="entry name" value="MCPsignal_dom"/>
</dbReference>
<keyword evidence="8" id="KW-1185">Reference proteome</keyword>
<feature type="domain" description="HAMP" evidence="6">
    <location>
        <begin position="199"/>
        <end position="252"/>
    </location>
</feature>
<dbReference type="InterPro" id="IPR003660">
    <property type="entry name" value="HAMP_dom"/>
</dbReference>
<comment type="similarity">
    <text evidence="2">Belongs to the methyl-accepting chemotaxis (MCP) protein family.</text>
</comment>
<dbReference type="PROSITE" id="PS50111">
    <property type="entry name" value="CHEMOTAXIS_TRANSDUC_2"/>
    <property type="match status" value="1"/>
</dbReference>
<dbReference type="Pfam" id="PF00015">
    <property type="entry name" value="MCPsignal"/>
    <property type="match status" value="1"/>
</dbReference>
<accession>A0ABR5SKE0</accession>
<dbReference type="CDD" id="cd11386">
    <property type="entry name" value="MCP_signal"/>
    <property type="match status" value="1"/>
</dbReference>
<dbReference type="SUPFAM" id="SSF58104">
    <property type="entry name" value="Methyl-accepting chemotaxis protein (MCP) signaling domain"/>
    <property type="match status" value="1"/>
</dbReference>
<evidence type="ECO:0000313" key="7">
    <source>
        <dbReference type="EMBL" id="KWT90125.1"/>
    </source>
</evidence>
<evidence type="ECO:0000259" key="6">
    <source>
        <dbReference type="PROSITE" id="PS50885"/>
    </source>
</evidence>
<name>A0ABR5SKE0_9BACT</name>